<keyword evidence="6" id="KW-1185">Reference proteome</keyword>
<evidence type="ECO:0000313" key="5">
    <source>
        <dbReference type="EMBL" id="MFD1307264.1"/>
    </source>
</evidence>
<dbReference type="PANTHER" id="PTHR16305:SF35">
    <property type="entry name" value="TRANSCRIPTIONAL ACTIVATOR DOMAIN"/>
    <property type="match status" value="1"/>
</dbReference>
<sequence length="938" mass="100070">MGVPAVDSPVTLRGRGQEKAALEQALDMARAGSSAVLVLRGEAGIGKTALLGYAASRADGFRTAVVAGVESEMELPFASLQQLCAPHLGRLEGLPGPQRDALSVAFGLREGEAPNQFLVGLAVLSLLAGAAEDRPLACLVDDAQWLDDGSRQVLAFVARRLLAEPVALIFALRDSAHARELAGLPEMLVVGMREPEARALLASAVRVPFDPLVRERIVAEARGNPMALLQLPRALDPAELAGGFGFPGKGPVVGSIETALRQRFHTLPDESRRLLTTGAAEPTGDADLLWRAAGLQGIPGDAAAAAEATGLVKFGAGVRFQHPLVRSAVYRTTSAPERRAAHKALAEATDPHHDPDRRAWHRAHAAARPDEDVAFELERSACRAEGRGGAAAAAAFLRRAAELTPDPSRRVTRALAAAQAAIDAGGGDQAHNMLAVAETGPLDDLQSARSERLRARLVFSEVRGGDAPRLLLAAAHRLEPLDAALARDTLLEAAGAAIFAGQLNEGPGLREVAEAARAGPPPSTPPRMVDVLLDSFASLTIDGYATGVEALRRSLNVVLQQQRSSAADADGRWLWLAFRVTPEALAPELWDDEAWDELAAGAVAAARGTGALAVLPMALSYQACLNVHTGRFDTAAALIDEGTAISEAIGGAPMMYSELVLGAWRGRESEALDVIEKTIEEVRARGEGRVLSLAEYATAVLYNGLGRYEDALAAATRACRFEDLGFFGWALAELIEAGARSGQPEAAVSALARLSERTRACGTEWALGTEACSRALLSDDRAAEALYQEAIERLERCRVTVHLARARLLYGEWLRRRNRRHDSRTQLRSAYETFSRVGAEGFAERARRELLATGETARKRTFGTDSELTGQEAQIAGLAREGLTNAEIAAELFISSRTVEWHLGNVFAKLGLSSRRQLRSALPPPNQRHGWQNQQVAT</sequence>
<keyword evidence="2" id="KW-0067">ATP-binding</keyword>
<name>A0ABW3XFJ3_9ACTN</name>
<evidence type="ECO:0000256" key="1">
    <source>
        <dbReference type="ARBA" id="ARBA00022741"/>
    </source>
</evidence>
<feature type="domain" description="HTH luxR-type" evidence="4">
    <location>
        <begin position="861"/>
        <end position="926"/>
    </location>
</feature>
<reference evidence="6" key="1">
    <citation type="journal article" date="2019" name="Int. J. Syst. Evol. Microbiol.">
        <title>The Global Catalogue of Microorganisms (GCM) 10K type strain sequencing project: providing services to taxonomists for standard genome sequencing and annotation.</title>
        <authorList>
            <consortium name="The Broad Institute Genomics Platform"/>
            <consortium name="The Broad Institute Genome Sequencing Center for Infectious Disease"/>
            <person name="Wu L."/>
            <person name="Ma J."/>
        </authorList>
    </citation>
    <scope>NUCLEOTIDE SEQUENCE [LARGE SCALE GENOMIC DNA]</scope>
    <source>
        <strain evidence="6">CGMCC 4.7020</strain>
    </source>
</reference>
<comment type="caution">
    <text evidence="5">The sequence shown here is derived from an EMBL/GenBank/DDBJ whole genome shotgun (WGS) entry which is preliminary data.</text>
</comment>
<protein>
    <submittedName>
        <fullName evidence="5">AAA family ATPase</fullName>
    </submittedName>
</protein>
<feature type="compositionally biased region" description="Polar residues" evidence="3">
    <location>
        <begin position="929"/>
        <end position="938"/>
    </location>
</feature>
<dbReference type="SUPFAM" id="SSF52540">
    <property type="entry name" value="P-loop containing nucleoside triphosphate hydrolases"/>
    <property type="match status" value="1"/>
</dbReference>
<dbReference type="PANTHER" id="PTHR16305">
    <property type="entry name" value="TESTICULAR SOLUBLE ADENYLYL CYCLASE"/>
    <property type="match status" value="1"/>
</dbReference>
<organism evidence="5 6">
    <name type="scientific">Streptomyces kaempferi</name>
    <dbReference type="NCBI Taxonomy" id="333725"/>
    <lineage>
        <taxon>Bacteria</taxon>
        <taxon>Bacillati</taxon>
        <taxon>Actinomycetota</taxon>
        <taxon>Actinomycetes</taxon>
        <taxon>Kitasatosporales</taxon>
        <taxon>Streptomycetaceae</taxon>
        <taxon>Streptomyces</taxon>
    </lineage>
</organism>
<dbReference type="SUPFAM" id="SSF46894">
    <property type="entry name" value="C-terminal effector domain of the bipartite response regulators"/>
    <property type="match status" value="1"/>
</dbReference>
<dbReference type="InterPro" id="IPR041664">
    <property type="entry name" value="AAA_16"/>
</dbReference>
<dbReference type="PROSITE" id="PS00622">
    <property type="entry name" value="HTH_LUXR_1"/>
    <property type="match status" value="1"/>
</dbReference>
<dbReference type="InterPro" id="IPR000792">
    <property type="entry name" value="Tscrpt_reg_LuxR_C"/>
</dbReference>
<evidence type="ECO:0000256" key="3">
    <source>
        <dbReference type="SAM" id="MobiDB-lite"/>
    </source>
</evidence>
<dbReference type="InterPro" id="IPR016032">
    <property type="entry name" value="Sig_transdc_resp-reg_C-effctor"/>
</dbReference>
<dbReference type="InterPro" id="IPR027417">
    <property type="entry name" value="P-loop_NTPase"/>
</dbReference>
<dbReference type="Proteomes" id="UP001597058">
    <property type="component" value="Unassembled WGS sequence"/>
</dbReference>
<dbReference type="CDD" id="cd06170">
    <property type="entry name" value="LuxR_C_like"/>
    <property type="match status" value="1"/>
</dbReference>
<dbReference type="InterPro" id="IPR036388">
    <property type="entry name" value="WH-like_DNA-bd_sf"/>
</dbReference>
<gene>
    <name evidence="5" type="ORF">ACFQ5X_15590</name>
</gene>
<evidence type="ECO:0000259" key="4">
    <source>
        <dbReference type="PROSITE" id="PS50043"/>
    </source>
</evidence>
<dbReference type="PROSITE" id="PS50043">
    <property type="entry name" value="HTH_LUXR_2"/>
    <property type="match status" value="1"/>
</dbReference>
<proteinExistence type="predicted"/>
<dbReference type="Pfam" id="PF00196">
    <property type="entry name" value="GerE"/>
    <property type="match status" value="1"/>
</dbReference>
<evidence type="ECO:0000313" key="6">
    <source>
        <dbReference type="Proteomes" id="UP001597058"/>
    </source>
</evidence>
<evidence type="ECO:0000256" key="2">
    <source>
        <dbReference type="ARBA" id="ARBA00022840"/>
    </source>
</evidence>
<dbReference type="SUPFAM" id="SSF48452">
    <property type="entry name" value="TPR-like"/>
    <property type="match status" value="1"/>
</dbReference>
<keyword evidence="1" id="KW-0547">Nucleotide-binding</keyword>
<feature type="region of interest" description="Disordered" evidence="3">
    <location>
        <begin position="919"/>
        <end position="938"/>
    </location>
</feature>
<dbReference type="PRINTS" id="PR00038">
    <property type="entry name" value="HTHLUXR"/>
</dbReference>
<dbReference type="Gene3D" id="1.10.10.10">
    <property type="entry name" value="Winged helix-like DNA-binding domain superfamily/Winged helix DNA-binding domain"/>
    <property type="match status" value="1"/>
</dbReference>
<dbReference type="RefSeq" id="WP_381241268.1">
    <property type="nucleotide sequence ID" value="NZ_JBHSKH010000086.1"/>
</dbReference>
<dbReference type="SMART" id="SM00421">
    <property type="entry name" value="HTH_LUXR"/>
    <property type="match status" value="1"/>
</dbReference>
<dbReference type="InterPro" id="IPR011990">
    <property type="entry name" value="TPR-like_helical_dom_sf"/>
</dbReference>
<accession>A0ABW3XFJ3</accession>
<dbReference type="EMBL" id="JBHTMM010000016">
    <property type="protein sequence ID" value="MFD1307264.1"/>
    <property type="molecule type" value="Genomic_DNA"/>
</dbReference>
<dbReference type="Pfam" id="PF13191">
    <property type="entry name" value="AAA_16"/>
    <property type="match status" value="1"/>
</dbReference>